<accession>A0A552UW43</accession>
<organism evidence="2 3">
    <name type="scientific">Flavobacterium zepuense</name>
    <dbReference type="NCBI Taxonomy" id="2593302"/>
    <lineage>
        <taxon>Bacteria</taxon>
        <taxon>Pseudomonadati</taxon>
        <taxon>Bacteroidota</taxon>
        <taxon>Flavobacteriia</taxon>
        <taxon>Flavobacteriales</taxon>
        <taxon>Flavobacteriaceae</taxon>
        <taxon>Flavobacterium</taxon>
    </lineage>
</organism>
<name>A0A552UW43_9FLAO</name>
<evidence type="ECO:0000313" key="2">
    <source>
        <dbReference type="EMBL" id="TRW22370.1"/>
    </source>
</evidence>
<dbReference type="SUPFAM" id="SSF101874">
    <property type="entry name" value="YceI-like"/>
    <property type="match status" value="1"/>
</dbReference>
<dbReference type="Proteomes" id="UP000320643">
    <property type="component" value="Unassembled WGS sequence"/>
</dbReference>
<dbReference type="EMBL" id="VJVZ01000013">
    <property type="protein sequence ID" value="TRW22370.1"/>
    <property type="molecule type" value="Genomic_DNA"/>
</dbReference>
<dbReference type="RefSeq" id="WP_143374787.1">
    <property type="nucleotide sequence ID" value="NZ_VJVZ01000013.1"/>
</dbReference>
<sequence>MKNLRFIIVVIILMIYNCMFAQKYGTKTGNIKFEATVPSFEEVAGESKTTSAALDATTGDFAALALMKGFRFKVALMEEHFNENYVESDKYPKATFKGKVEGLDVSKLTADAKTYTVTGDLTLHGKTKKISDAAKVSKSGNTITITGAFEVKPGDFAIEIPSVVSKKVADKISVTYSFQLVKP</sequence>
<dbReference type="PANTHER" id="PTHR34406">
    <property type="entry name" value="PROTEIN YCEI"/>
    <property type="match status" value="1"/>
</dbReference>
<dbReference type="Pfam" id="PF04264">
    <property type="entry name" value="YceI"/>
    <property type="match status" value="1"/>
</dbReference>
<dbReference type="Gene3D" id="2.40.128.110">
    <property type="entry name" value="Lipid/polyisoprenoid-binding, YceI-like"/>
    <property type="match status" value="1"/>
</dbReference>
<evidence type="ECO:0000259" key="1">
    <source>
        <dbReference type="SMART" id="SM00867"/>
    </source>
</evidence>
<gene>
    <name evidence="2" type="ORF">FMM05_17850</name>
</gene>
<evidence type="ECO:0000313" key="3">
    <source>
        <dbReference type="Proteomes" id="UP000320643"/>
    </source>
</evidence>
<dbReference type="OrthoDB" id="116832at2"/>
<keyword evidence="3" id="KW-1185">Reference proteome</keyword>
<feature type="domain" description="Lipid/polyisoprenoid-binding YceI-like" evidence="1">
    <location>
        <begin position="23"/>
        <end position="181"/>
    </location>
</feature>
<comment type="caution">
    <text evidence="2">The sequence shown here is derived from an EMBL/GenBank/DDBJ whole genome shotgun (WGS) entry which is preliminary data.</text>
</comment>
<dbReference type="SMART" id="SM00867">
    <property type="entry name" value="YceI"/>
    <property type="match status" value="1"/>
</dbReference>
<dbReference type="InterPro" id="IPR036761">
    <property type="entry name" value="TTHA0802/YceI-like_sf"/>
</dbReference>
<dbReference type="PANTHER" id="PTHR34406:SF1">
    <property type="entry name" value="PROTEIN YCEI"/>
    <property type="match status" value="1"/>
</dbReference>
<proteinExistence type="predicted"/>
<dbReference type="AlphaFoldDB" id="A0A552UW43"/>
<reference evidence="2 3" key="1">
    <citation type="submission" date="2019-07" db="EMBL/GenBank/DDBJ databases">
        <title>Flavobacterium sp. nov., isolated from glacier ice.</title>
        <authorList>
            <person name="Liu Q."/>
            <person name="Xin Y.-H."/>
        </authorList>
    </citation>
    <scope>NUCLEOTIDE SEQUENCE [LARGE SCALE GENOMIC DNA]</scope>
    <source>
        <strain evidence="2 3">ZT4R6</strain>
    </source>
</reference>
<dbReference type="InterPro" id="IPR007372">
    <property type="entry name" value="Lipid/polyisoprenoid-bd_YceI"/>
</dbReference>
<protein>
    <submittedName>
        <fullName evidence="2">YceI family protein</fullName>
    </submittedName>
</protein>